<proteinExistence type="predicted"/>
<name>A0A0J8J6D3_9LIST</name>
<evidence type="ECO:0000313" key="2">
    <source>
        <dbReference type="EMBL" id="KMT59871.1"/>
    </source>
</evidence>
<keyword evidence="1" id="KW-0812">Transmembrane</keyword>
<comment type="caution">
    <text evidence="2">The sequence shown here is derived from an EMBL/GenBank/DDBJ whole genome shotgun (WGS) entry which is preliminary data.</text>
</comment>
<dbReference type="Proteomes" id="UP000052258">
    <property type="component" value="Unassembled WGS sequence"/>
</dbReference>
<sequence>MMLDQIISAIIFPGLLIIILARVTLNRYVALFLMVGLIAASAKLGYTDTWWLIIIDAFSMTVGFIVATTMLKRIRSREEAHK</sequence>
<keyword evidence="1" id="KW-1133">Transmembrane helix</keyword>
<gene>
    <name evidence="2" type="ORF">X560_1584</name>
</gene>
<evidence type="ECO:0000313" key="3">
    <source>
        <dbReference type="Proteomes" id="UP000052258"/>
    </source>
</evidence>
<dbReference type="AlphaFoldDB" id="A0A0J8J6D3"/>
<dbReference type="EMBL" id="AZHO01000013">
    <property type="protein sequence ID" value="KMT59871.1"/>
    <property type="molecule type" value="Genomic_DNA"/>
</dbReference>
<keyword evidence="3" id="KW-1185">Reference proteome</keyword>
<reference evidence="2 3" key="1">
    <citation type="journal article" date="2015" name="Genome Biol. Evol.">
        <title>Comparative Genomics of Listeria Sensu Lato: Genus-Wide Differences in Evolutionary Dynamics and the Progressive Gain of Complex, Potentially Pathogenicity-Related Traits through Lateral Gene Transfer.</title>
        <authorList>
            <person name="Chiara M."/>
            <person name="Caruso M."/>
            <person name="D'Erchia A.M."/>
            <person name="Manzari C."/>
            <person name="Fraccalvieri R."/>
            <person name="Goffredo E."/>
            <person name="Latorre L."/>
            <person name="Miccolupo A."/>
            <person name="Padalino I."/>
            <person name="Santagada G."/>
            <person name="Chiocco D."/>
            <person name="Pesole G."/>
            <person name="Horner D.S."/>
            <person name="Parisi A."/>
        </authorList>
    </citation>
    <scope>NUCLEOTIDE SEQUENCE [LARGE SCALE GENOMIC DNA]</scope>
    <source>
        <strain evidence="2 3">1991</strain>
    </source>
</reference>
<dbReference type="PATRIC" id="fig|1430899.3.peg.1345"/>
<feature type="transmembrane region" description="Helical" evidence="1">
    <location>
        <begin position="6"/>
        <end position="23"/>
    </location>
</feature>
<feature type="transmembrane region" description="Helical" evidence="1">
    <location>
        <begin position="50"/>
        <end position="71"/>
    </location>
</feature>
<keyword evidence="1" id="KW-0472">Membrane</keyword>
<dbReference type="Pfam" id="PF09964">
    <property type="entry name" value="DUF2198"/>
    <property type="match status" value="1"/>
</dbReference>
<evidence type="ECO:0008006" key="4">
    <source>
        <dbReference type="Google" id="ProtNLM"/>
    </source>
</evidence>
<accession>A0A0J8J6D3</accession>
<evidence type="ECO:0000256" key="1">
    <source>
        <dbReference type="SAM" id="Phobius"/>
    </source>
</evidence>
<protein>
    <recommendedName>
        <fullName evidence="4">DUF2198 family protein</fullName>
    </recommendedName>
</protein>
<dbReference type="InterPro" id="IPR019242">
    <property type="entry name" value="DUF2198"/>
</dbReference>
<organism evidence="2 3">
    <name type="scientific">Listeria fleischmannii 1991</name>
    <dbReference type="NCBI Taxonomy" id="1430899"/>
    <lineage>
        <taxon>Bacteria</taxon>
        <taxon>Bacillati</taxon>
        <taxon>Bacillota</taxon>
        <taxon>Bacilli</taxon>
        <taxon>Bacillales</taxon>
        <taxon>Listeriaceae</taxon>
        <taxon>Listeria</taxon>
    </lineage>
</organism>